<evidence type="ECO:0000259" key="7">
    <source>
        <dbReference type="PROSITE" id="PS51296"/>
    </source>
</evidence>
<dbReference type="InterPro" id="IPR036922">
    <property type="entry name" value="Rieske_2Fe-2S_sf"/>
</dbReference>
<dbReference type="GO" id="GO:0051537">
    <property type="term" value="F:2 iron, 2 sulfur cluster binding"/>
    <property type="evidence" value="ECO:0007669"/>
    <property type="project" value="UniProtKB-KW"/>
</dbReference>
<dbReference type="CDD" id="cd03467">
    <property type="entry name" value="Rieske"/>
    <property type="match status" value="1"/>
</dbReference>
<evidence type="ECO:0000313" key="8">
    <source>
        <dbReference type="EMBL" id="PTQ55715.1"/>
    </source>
</evidence>
<protein>
    <submittedName>
        <fullName evidence="8">Nitrogen-fixing NifU, C-terminal:Rieske [2Fe-2S] region</fullName>
    </submittedName>
</protein>
<accession>A0A2R6XZ71</accession>
<dbReference type="InterPro" id="IPR017941">
    <property type="entry name" value="Rieske_2Fe-2S"/>
</dbReference>
<gene>
    <name evidence="8" type="ORF">BSOLF_1536</name>
</gene>
<evidence type="ECO:0000256" key="1">
    <source>
        <dbReference type="ARBA" id="ARBA00022714"/>
    </source>
</evidence>
<dbReference type="PANTHER" id="PTHR11178:SF51">
    <property type="entry name" value="FE_S BIOGENESIS PROTEIN NFUA"/>
    <property type="match status" value="1"/>
</dbReference>
<dbReference type="Gene3D" id="3.30.300.130">
    <property type="entry name" value="Fe-S cluster assembly (FSCA)"/>
    <property type="match status" value="1"/>
</dbReference>
<dbReference type="SUPFAM" id="SSF50022">
    <property type="entry name" value="ISP domain"/>
    <property type="match status" value="1"/>
</dbReference>
<dbReference type="EMBL" id="PEBX01000080">
    <property type="protein sequence ID" value="PTQ55715.1"/>
    <property type="molecule type" value="Genomic_DNA"/>
</dbReference>
<evidence type="ECO:0000256" key="5">
    <source>
        <dbReference type="ARBA" id="ARBA00049958"/>
    </source>
</evidence>
<organism evidence="8 9">
    <name type="scientific">Candidatus Carbonibacillus altaicus</name>
    <dbReference type="NCBI Taxonomy" id="2163959"/>
    <lineage>
        <taxon>Bacteria</taxon>
        <taxon>Bacillati</taxon>
        <taxon>Bacillota</taxon>
        <taxon>Bacilli</taxon>
        <taxon>Bacillales</taxon>
        <taxon>Candidatus Carbonibacillus</taxon>
    </lineage>
</organism>
<feature type="domain" description="Rieske" evidence="7">
    <location>
        <begin position="209"/>
        <end position="304"/>
    </location>
</feature>
<dbReference type="Pfam" id="PF01106">
    <property type="entry name" value="NifU"/>
    <property type="match status" value="1"/>
</dbReference>
<dbReference type="GO" id="GO:0016226">
    <property type="term" value="P:iron-sulfur cluster assembly"/>
    <property type="evidence" value="ECO:0007669"/>
    <property type="project" value="InterPro"/>
</dbReference>
<dbReference type="GO" id="GO:0016705">
    <property type="term" value="F:oxidoreductase activity, acting on paired donors, with incorporation or reduction of molecular oxygen"/>
    <property type="evidence" value="ECO:0007669"/>
    <property type="project" value="UniProtKB-ARBA"/>
</dbReference>
<dbReference type="AlphaFoldDB" id="A0A2R6XZ71"/>
<name>A0A2R6XZ71_9BACL</name>
<dbReference type="InterPro" id="IPR034904">
    <property type="entry name" value="FSCA_dom_sf"/>
</dbReference>
<dbReference type="Proteomes" id="UP000244338">
    <property type="component" value="Unassembled WGS sequence"/>
</dbReference>
<dbReference type="Gene3D" id="2.102.10.10">
    <property type="entry name" value="Rieske [2Fe-2S] iron-sulphur domain"/>
    <property type="match status" value="1"/>
</dbReference>
<keyword evidence="3" id="KW-0408">Iron</keyword>
<keyword evidence="4" id="KW-0411">Iron-sulfur</keyword>
<evidence type="ECO:0000256" key="3">
    <source>
        <dbReference type="ARBA" id="ARBA00023004"/>
    </source>
</evidence>
<dbReference type="GO" id="GO:0004497">
    <property type="term" value="F:monooxygenase activity"/>
    <property type="evidence" value="ECO:0007669"/>
    <property type="project" value="UniProtKB-ARBA"/>
</dbReference>
<proteinExistence type="predicted"/>
<dbReference type="Pfam" id="PF00355">
    <property type="entry name" value="Rieske"/>
    <property type="match status" value="1"/>
</dbReference>
<dbReference type="PROSITE" id="PS51296">
    <property type="entry name" value="RIESKE"/>
    <property type="match status" value="1"/>
</dbReference>
<comment type="caution">
    <text evidence="8">The sequence shown here is derived from an EMBL/GenBank/DDBJ whole genome shotgun (WGS) entry which is preliminary data.</text>
</comment>
<keyword evidence="2" id="KW-0479">Metal-binding</keyword>
<dbReference type="InterPro" id="IPR001075">
    <property type="entry name" value="NIF_FeS_clus_asmbl_NifU_C"/>
</dbReference>
<evidence type="ECO:0000256" key="2">
    <source>
        <dbReference type="ARBA" id="ARBA00022723"/>
    </source>
</evidence>
<dbReference type="SUPFAM" id="SSF117916">
    <property type="entry name" value="Fe-S cluster assembly (FSCA) domain-like"/>
    <property type="match status" value="1"/>
</dbReference>
<evidence type="ECO:0000313" key="9">
    <source>
        <dbReference type="Proteomes" id="UP000244338"/>
    </source>
</evidence>
<feature type="region of interest" description="Disordered" evidence="6">
    <location>
        <begin position="1"/>
        <end position="24"/>
    </location>
</feature>
<reference evidence="9" key="1">
    <citation type="journal article" date="2018" name="Sci. Rep.">
        <title>Lignite coal burning seam in the remote Altai Mountains harbors a hydrogen-driven thermophilic microbial community.</title>
        <authorList>
            <person name="Kadnikov V.V."/>
            <person name="Mardanov A.V."/>
            <person name="Ivasenko D.A."/>
            <person name="Antsiferov D.V."/>
            <person name="Beletsky A.V."/>
            <person name="Karnachuk O.V."/>
            <person name="Ravin N.V."/>
        </authorList>
    </citation>
    <scope>NUCLEOTIDE SEQUENCE [LARGE SCALE GENOMIC DNA]</scope>
</reference>
<dbReference type="PANTHER" id="PTHR11178">
    <property type="entry name" value="IRON-SULFUR CLUSTER SCAFFOLD PROTEIN NFU-RELATED"/>
    <property type="match status" value="1"/>
</dbReference>
<sequence length="307" mass="34263">MDKTLSTSAHSDQTQQVRPQATTETALDHDFERLAREVDEAIQALSDMPEEHKEKAFRVKKALEAYHAHALRRLVRHVRQDEQGKALLYDALDIPAVYALFLMHGIIKQTVQVRVALALEEIRPYLHGHGGDVEIVEVAEPVVYVRLHGACSGCSLSSVTLKNAVEEAIRSRVPEITHVLMAKDDVGSGFIPLDMIAVSKPEELIEKGWVAGPSVDQLSEGKPLAYMEGETPLLFIRIEGKIMAYRNTCPHMGMPLDGGMVDGHVMTCPWHGFRYDLNSGECLSVPHIQLETYPVRVIEGRVWVRCT</sequence>
<comment type="function">
    <text evidence="5">May be involved in the formation or repair of [Fe-S] clusters present in iron-sulfur proteins.</text>
</comment>
<evidence type="ECO:0000256" key="4">
    <source>
        <dbReference type="ARBA" id="ARBA00023014"/>
    </source>
</evidence>
<evidence type="ECO:0000256" key="6">
    <source>
        <dbReference type="SAM" id="MobiDB-lite"/>
    </source>
</evidence>
<keyword evidence="1" id="KW-0001">2Fe-2S</keyword>
<dbReference type="GO" id="GO:0005506">
    <property type="term" value="F:iron ion binding"/>
    <property type="evidence" value="ECO:0007669"/>
    <property type="project" value="InterPro"/>
</dbReference>